<evidence type="ECO:0000313" key="1">
    <source>
        <dbReference type="EMBL" id="ERE90504.1"/>
    </source>
</evidence>
<evidence type="ECO:0000313" key="2">
    <source>
        <dbReference type="Proteomes" id="UP000030759"/>
    </source>
</evidence>
<reference evidence="2" key="1">
    <citation type="journal article" date="2013" name="Nat. Biotechnol.">
        <title>Chinese hamster genome sequenced from sorted chromosomes.</title>
        <authorList>
            <person name="Brinkrolf K."/>
            <person name="Rupp O."/>
            <person name="Laux H."/>
            <person name="Kollin F."/>
            <person name="Ernst W."/>
            <person name="Linke B."/>
            <person name="Kofler R."/>
            <person name="Romand S."/>
            <person name="Hesse F."/>
            <person name="Budach W.E."/>
            <person name="Galosy S."/>
            <person name="Muller D."/>
            <person name="Noll T."/>
            <person name="Wienberg J."/>
            <person name="Jostock T."/>
            <person name="Leonard M."/>
            <person name="Grillari J."/>
            <person name="Tauch A."/>
            <person name="Goesmann A."/>
            <person name="Helk B."/>
            <person name="Mott J.E."/>
            <person name="Puhler A."/>
            <person name="Borth N."/>
        </authorList>
    </citation>
    <scope>NUCLEOTIDE SEQUENCE [LARGE SCALE GENOMIC DNA]</scope>
    <source>
        <strain evidence="2">17A/GY</strain>
    </source>
</reference>
<dbReference type="EC" id="3.1.26.4" evidence="1"/>
<gene>
    <name evidence="1" type="ORF">H671_1g1615</name>
</gene>
<dbReference type="EMBL" id="KE663949">
    <property type="protein sequence ID" value="ERE90504.1"/>
    <property type="molecule type" value="Genomic_DNA"/>
</dbReference>
<protein>
    <submittedName>
        <fullName evidence="1">Putative Pol polyprotein</fullName>
        <ecNumber evidence="1">3.1.26.4</ecNumber>
    </submittedName>
</protein>
<sequence>MVLMDDSDPFPLLSNLELCLLVLIANDFPTAHNSPLPLSVDKEIFSLFLFCCSSFTNLRQIIECKIVLEVFRNCSFSFNLISDSAYVVNAVKALEVAGHIKPNSTVCKLLQVHVTQQPLE</sequence>
<name>A0A061IMK3_CRIGR</name>
<proteinExistence type="predicted"/>
<dbReference type="Proteomes" id="UP000030759">
    <property type="component" value="Unassembled WGS sequence"/>
</dbReference>
<accession>A0A061IMK3</accession>
<dbReference type="AlphaFoldDB" id="A0A061IMK3"/>
<dbReference type="GO" id="GO:0004523">
    <property type="term" value="F:RNA-DNA hybrid ribonuclease activity"/>
    <property type="evidence" value="ECO:0007669"/>
    <property type="project" value="UniProtKB-EC"/>
</dbReference>
<organism evidence="1 2">
    <name type="scientific">Cricetulus griseus</name>
    <name type="common">Chinese hamster</name>
    <name type="synonym">Cricetulus barabensis griseus</name>
    <dbReference type="NCBI Taxonomy" id="10029"/>
    <lineage>
        <taxon>Eukaryota</taxon>
        <taxon>Metazoa</taxon>
        <taxon>Chordata</taxon>
        <taxon>Craniata</taxon>
        <taxon>Vertebrata</taxon>
        <taxon>Euteleostomi</taxon>
        <taxon>Mammalia</taxon>
        <taxon>Eutheria</taxon>
        <taxon>Euarchontoglires</taxon>
        <taxon>Glires</taxon>
        <taxon>Rodentia</taxon>
        <taxon>Myomorpha</taxon>
        <taxon>Muroidea</taxon>
        <taxon>Cricetidae</taxon>
        <taxon>Cricetinae</taxon>
        <taxon>Cricetulus</taxon>
    </lineage>
</organism>
<keyword evidence="1" id="KW-0378">Hydrolase</keyword>